<evidence type="ECO:0000256" key="9">
    <source>
        <dbReference type="ARBA" id="ARBA00023004"/>
    </source>
</evidence>
<feature type="domain" description="SsuA/THI5-like" evidence="12">
    <location>
        <begin position="60"/>
        <end position="127"/>
    </location>
</feature>
<protein>
    <recommendedName>
        <fullName evidence="10">Thiamine pyrimidine synthase</fullName>
    </recommendedName>
</protein>
<evidence type="ECO:0000256" key="7">
    <source>
        <dbReference type="ARBA" id="ARBA00022898"/>
    </source>
</evidence>
<dbReference type="GO" id="GO:0016740">
    <property type="term" value="F:transferase activity"/>
    <property type="evidence" value="ECO:0007669"/>
    <property type="project" value="UniProtKB-KW"/>
</dbReference>
<evidence type="ECO:0000256" key="5">
    <source>
        <dbReference type="ARBA" id="ARBA00022679"/>
    </source>
</evidence>
<evidence type="ECO:0000256" key="8">
    <source>
        <dbReference type="ARBA" id="ARBA00022977"/>
    </source>
</evidence>
<accession>A0A6J7DEL2</accession>
<evidence type="ECO:0000256" key="10">
    <source>
        <dbReference type="ARBA" id="ARBA00033171"/>
    </source>
</evidence>
<evidence type="ECO:0000256" key="11">
    <source>
        <dbReference type="ARBA" id="ARBA00048179"/>
    </source>
</evidence>
<comment type="function">
    <text evidence="1">Responsible for the formation of the pyrimidine heterocycle in the thiamine biosynthesis pathway. Catalyzes the formation of hydroxymethylpyrimidine phosphate (HMP-P) from histidine and pyridoxal phosphate (PLP). The protein uses PLP and the active site histidine to form HMP-P, generating an inactive enzyme. The enzyme can only undergo a single turnover, which suggests it is a suicide enzyme.</text>
</comment>
<evidence type="ECO:0000256" key="1">
    <source>
        <dbReference type="ARBA" id="ARBA00003469"/>
    </source>
</evidence>
<dbReference type="EMBL" id="CAFBLU010000006">
    <property type="protein sequence ID" value="CAB4867305.1"/>
    <property type="molecule type" value="Genomic_DNA"/>
</dbReference>
<dbReference type="AlphaFoldDB" id="A0A6J7DEL2"/>
<sequence length="267" mass="27849">MDPPATIRAVTRIAPTGLVLLGIAFTVGCGTKSDVTTPSTLTPVTVSMPPILAQKTRCLTAAQTTGAFTKAGLYVNLTAEPIQAVPIQMLTSGRADLAVTTPDELVRSRDGGSPLISVAQLTRIQLQHGSEKSAGPKTSTAQTLGSPTILVATRDTVTGHGSTLRRFLQAVGRSCTNALPPKPSAAELKKLKAKGAKAAKRHKGKVVIAEPAIFVYANTARNGHPWGWQSPAEWDALVRNLAKAGKLRGAVAPDTVFTNEFLAGEGS</sequence>
<dbReference type="PANTHER" id="PTHR31528">
    <property type="entry name" value="4-AMINO-5-HYDROXYMETHYL-2-METHYLPYRIMIDINE PHOSPHATE SYNTHASE THI11-RELATED"/>
    <property type="match status" value="1"/>
</dbReference>
<dbReference type="Pfam" id="PF09084">
    <property type="entry name" value="NMT1"/>
    <property type="match status" value="1"/>
</dbReference>
<evidence type="ECO:0000256" key="3">
    <source>
        <dbReference type="ARBA" id="ARBA00009406"/>
    </source>
</evidence>
<keyword evidence="9" id="KW-0408">Iron</keyword>
<dbReference type="InterPro" id="IPR015168">
    <property type="entry name" value="SsuA/THI5"/>
</dbReference>
<evidence type="ECO:0000256" key="2">
    <source>
        <dbReference type="ARBA" id="ARBA00004948"/>
    </source>
</evidence>
<comment type="pathway">
    <text evidence="2">Cofactor biosynthesis; thiamine diphosphate biosynthesis.</text>
</comment>
<name>A0A6J7DEL2_9ZZZZ</name>
<gene>
    <name evidence="13" type="ORF">UFOPK3444_00526</name>
</gene>
<keyword evidence="7" id="KW-0663">Pyridoxal phosphate</keyword>
<dbReference type="GO" id="GO:0046872">
    <property type="term" value="F:metal ion binding"/>
    <property type="evidence" value="ECO:0007669"/>
    <property type="project" value="UniProtKB-KW"/>
</dbReference>
<comment type="similarity">
    <text evidence="3">Belongs to the NMT1/THI5 family.</text>
</comment>
<comment type="catalytic activity">
    <reaction evidence="11">
        <text>N(6)-(pyridoxal phosphate)-L-lysyl-[4-amino-5-hydroxymethyl-2-methylpyrimidine phosphate synthase] + L-histidyl-[4-amino-5-hydroxymethyl-2-methylpyrimidine phosphate synthase] + 2 Fe(3+) + 4 H2O = L-lysyl-[4-amino-5-hydroxymethyl-2-methylpyrimidine phosphate synthase] + (2S)-2-amino-5-hydroxy-4-oxopentanoyl-[4-amino-5-hydroxymethyl-2-methylpyrimidine phosphate synthase] + 4-amino-2-methyl-5-(phosphooxymethyl)pyrimidine + 3-oxopropanoate + 2 Fe(2+) + 2 H(+)</text>
        <dbReference type="Rhea" id="RHEA:65756"/>
        <dbReference type="Rhea" id="RHEA-COMP:16892"/>
        <dbReference type="Rhea" id="RHEA-COMP:16893"/>
        <dbReference type="Rhea" id="RHEA-COMP:16894"/>
        <dbReference type="Rhea" id="RHEA-COMP:16895"/>
        <dbReference type="ChEBI" id="CHEBI:15377"/>
        <dbReference type="ChEBI" id="CHEBI:15378"/>
        <dbReference type="ChEBI" id="CHEBI:29033"/>
        <dbReference type="ChEBI" id="CHEBI:29034"/>
        <dbReference type="ChEBI" id="CHEBI:29969"/>
        <dbReference type="ChEBI" id="CHEBI:29979"/>
        <dbReference type="ChEBI" id="CHEBI:33190"/>
        <dbReference type="ChEBI" id="CHEBI:58354"/>
        <dbReference type="ChEBI" id="CHEBI:143915"/>
        <dbReference type="ChEBI" id="CHEBI:157692"/>
    </reaction>
    <physiologicalReaction direction="left-to-right" evidence="11">
        <dbReference type="Rhea" id="RHEA:65757"/>
    </physiologicalReaction>
</comment>
<evidence type="ECO:0000256" key="4">
    <source>
        <dbReference type="ARBA" id="ARBA00011738"/>
    </source>
</evidence>
<evidence type="ECO:0000259" key="12">
    <source>
        <dbReference type="Pfam" id="PF09084"/>
    </source>
</evidence>
<dbReference type="GO" id="GO:0009228">
    <property type="term" value="P:thiamine biosynthetic process"/>
    <property type="evidence" value="ECO:0007669"/>
    <property type="project" value="UniProtKB-KW"/>
</dbReference>
<dbReference type="InterPro" id="IPR027939">
    <property type="entry name" value="NMT1/THI5"/>
</dbReference>
<evidence type="ECO:0000256" key="6">
    <source>
        <dbReference type="ARBA" id="ARBA00022723"/>
    </source>
</evidence>
<dbReference type="Gene3D" id="3.40.190.10">
    <property type="entry name" value="Periplasmic binding protein-like II"/>
    <property type="match status" value="1"/>
</dbReference>
<reference evidence="13" key="1">
    <citation type="submission" date="2020-05" db="EMBL/GenBank/DDBJ databases">
        <authorList>
            <person name="Chiriac C."/>
            <person name="Salcher M."/>
            <person name="Ghai R."/>
            <person name="Kavagutti S V."/>
        </authorList>
    </citation>
    <scope>NUCLEOTIDE SEQUENCE</scope>
</reference>
<organism evidence="13">
    <name type="scientific">freshwater metagenome</name>
    <dbReference type="NCBI Taxonomy" id="449393"/>
    <lineage>
        <taxon>unclassified sequences</taxon>
        <taxon>metagenomes</taxon>
        <taxon>ecological metagenomes</taxon>
    </lineage>
</organism>
<comment type="subunit">
    <text evidence="4">Homodimer.</text>
</comment>
<keyword evidence="8" id="KW-0784">Thiamine biosynthesis</keyword>
<proteinExistence type="inferred from homology"/>
<evidence type="ECO:0000313" key="13">
    <source>
        <dbReference type="EMBL" id="CAB4867305.1"/>
    </source>
</evidence>
<keyword evidence="6" id="KW-0479">Metal-binding</keyword>
<keyword evidence="5" id="KW-0808">Transferase</keyword>
<dbReference type="PANTHER" id="PTHR31528:SF1">
    <property type="entry name" value="4-AMINO-5-HYDROXYMETHYL-2-METHYLPYRIMIDINE PHOSPHATE SYNTHASE THI11-RELATED"/>
    <property type="match status" value="1"/>
</dbReference>